<evidence type="ECO:0000256" key="4">
    <source>
        <dbReference type="ARBA" id="ARBA00022884"/>
    </source>
</evidence>
<dbReference type="InterPro" id="IPR002646">
    <property type="entry name" value="PolA_pol_head_dom"/>
</dbReference>
<evidence type="ECO:0000256" key="7">
    <source>
        <dbReference type="SAM" id="MobiDB-lite"/>
    </source>
</evidence>
<evidence type="ECO:0000313" key="11">
    <source>
        <dbReference type="Proteomes" id="UP000799757"/>
    </source>
</evidence>
<feature type="compositionally biased region" description="Basic and acidic residues" evidence="7">
    <location>
        <begin position="134"/>
        <end position="150"/>
    </location>
</feature>
<keyword evidence="2 6" id="KW-0808">Transferase</keyword>
<organism evidence="10 11">
    <name type="scientific">Melanomma pulvis-pyrius CBS 109.77</name>
    <dbReference type="NCBI Taxonomy" id="1314802"/>
    <lineage>
        <taxon>Eukaryota</taxon>
        <taxon>Fungi</taxon>
        <taxon>Dikarya</taxon>
        <taxon>Ascomycota</taxon>
        <taxon>Pezizomycotina</taxon>
        <taxon>Dothideomycetes</taxon>
        <taxon>Pleosporomycetidae</taxon>
        <taxon>Pleosporales</taxon>
        <taxon>Melanommataceae</taxon>
        <taxon>Melanomma</taxon>
    </lineage>
</organism>
<feature type="domain" description="Poly A polymerase head" evidence="8">
    <location>
        <begin position="79"/>
        <end position="112"/>
    </location>
</feature>
<evidence type="ECO:0000256" key="1">
    <source>
        <dbReference type="ARBA" id="ARBA00007265"/>
    </source>
</evidence>
<dbReference type="InterPro" id="IPR043519">
    <property type="entry name" value="NT_sf"/>
</dbReference>
<evidence type="ECO:0000256" key="6">
    <source>
        <dbReference type="RuleBase" id="RU003953"/>
    </source>
</evidence>
<dbReference type="Proteomes" id="UP000799757">
    <property type="component" value="Unassembled WGS sequence"/>
</dbReference>
<evidence type="ECO:0000256" key="2">
    <source>
        <dbReference type="ARBA" id="ARBA00022679"/>
    </source>
</evidence>
<dbReference type="InterPro" id="IPR018870">
    <property type="entry name" value="Tti2"/>
</dbReference>
<dbReference type="CDD" id="cd05398">
    <property type="entry name" value="NT_ClassII-CCAase"/>
    <property type="match status" value="1"/>
</dbReference>
<name>A0A6A6XU52_9PLEO</name>
<dbReference type="GO" id="GO:0052929">
    <property type="term" value="F:ATP:3'-cytidine-cytidine-tRNA adenylyltransferase activity"/>
    <property type="evidence" value="ECO:0007669"/>
    <property type="project" value="TreeGrafter"/>
</dbReference>
<keyword evidence="3" id="KW-0547">Nucleotide-binding</keyword>
<dbReference type="GO" id="GO:0052927">
    <property type="term" value="F:CC tRNA cytidylyltransferase activity"/>
    <property type="evidence" value="ECO:0007669"/>
    <property type="project" value="TreeGrafter"/>
</dbReference>
<feature type="compositionally biased region" description="Polar residues" evidence="7">
    <location>
        <begin position="593"/>
        <end position="602"/>
    </location>
</feature>
<evidence type="ECO:0000259" key="8">
    <source>
        <dbReference type="Pfam" id="PF01743"/>
    </source>
</evidence>
<dbReference type="PANTHER" id="PTHR13734:SF5">
    <property type="entry name" value="CCA TRNA NUCLEOTIDYLTRANSFERASE, MITOCHONDRIAL"/>
    <property type="match status" value="1"/>
</dbReference>
<dbReference type="Pfam" id="PF12627">
    <property type="entry name" value="PolyA_pol_RNAbd"/>
    <property type="match status" value="1"/>
</dbReference>
<evidence type="ECO:0000256" key="3">
    <source>
        <dbReference type="ARBA" id="ARBA00022741"/>
    </source>
</evidence>
<dbReference type="OrthoDB" id="445712at2759"/>
<evidence type="ECO:0000313" key="10">
    <source>
        <dbReference type="EMBL" id="KAF2800106.1"/>
    </source>
</evidence>
<dbReference type="Pfam" id="PF01743">
    <property type="entry name" value="PolyA_pol"/>
    <property type="match status" value="2"/>
</dbReference>
<dbReference type="GO" id="GO:0001680">
    <property type="term" value="P:tRNA 3'-terminal CCA addition"/>
    <property type="evidence" value="ECO:0007669"/>
    <property type="project" value="TreeGrafter"/>
</dbReference>
<dbReference type="InterPro" id="IPR032828">
    <property type="entry name" value="PolyA_RNA-bd"/>
</dbReference>
<feature type="region of interest" description="Disordered" evidence="7">
    <location>
        <begin position="1"/>
        <end position="28"/>
    </location>
</feature>
<dbReference type="GO" id="GO:0003723">
    <property type="term" value="F:RNA binding"/>
    <property type="evidence" value="ECO:0007669"/>
    <property type="project" value="UniProtKB-KW"/>
</dbReference>
<dbReference type="PANTHER" id="PTHR13734">
    <property type="entry name" value="TRNA-NUCLEOTIDYLTRANSFERASE"/>
    <property type="match status" value="1"/>
</dbReference>
<feature type="domain" description="tRNA nucleotidyltransferase/poly(A) polymerase RNA and SrmB- binding" evidence="9">
    <location>
        <begin position="288"/>
        <end position="346"/>
    </location>
</feature>
<proteinExistence type="inferred from homology"/>
<evidence type="ECO:0000259" key="9">
    <source>
        <dbReference type="Pfam" id="PF12627"/>
    </source>
</evidence>
<dbReference type="EMBL" id="MU001753">
    <property type="protein sequence ID" value="KAF2800106.1"/>
    <property type="molecule type" value="Genomic_DNA"/>
</dbReference>
<dbReference type="AlphaFoldDB" id="A0A6A6XU52"/>
<feature type="compositionally biased region" description="Basic and acidic residues" evidence="7">
    <location>
        <begin position="157"/>
        <end position="166"/>
    </location>
</feature>
<gene>
    <name evidence="10" type="ORF">K505DRAFT_320722</name>
</gene>
<keyword evidence="4 6" id="KW-0694">RNA-binding</keyword>
<reference evidence="10" key="1">
    <citation type="journal article" date="2020" name="Stud. Mycol.">
        <title>101 Dothideomycetes genomes: a test case for predicting lifestyles and emergence of pathogens.</title>
        <authorList>
            <person name="Haridas S."/>
            <person name="Albert R."/>
            <person name="Binder M."/>
            <person name="Bloem J."/>
            <person name="Labutti K."/>
            <person name="Salamov A."/>
            <person name="Andreopoulos B."/>
            <person name="Baker S."/>
            <person name="Barry K."/>
            <person name="Bills G."/>
            <person name="Bluhm B."/>
            <person name="Cannon C."/>
            <person name="Castanera R."/>
            <person name="Culley D."/>
            <person name="Daum C."/>
            <person name="Ezra D."/>
            <person name="Gonzalez J."/>
            <person name="Henrissat B."/>
            <person name="Kuo A."/>
            <person name="Liang C."/>
            <person name="Lipzen A."/>
            <person name="Lutzoni F."/>
            <person name="Magnuson J."/>
            <person name="Mondo S."/>
            <person name="Nolan M."/>
            <person name="Ohm R."/>
            <person name="Pangilinan J."/>
            <person name="Park H.-J."/>
            <person name="Ramirez L."/>
            <person name="Alfaro M."/>
            <person name="Sun H."/>
            <person name="Tritt A."/>
            <person name="Yoshinaga Y."/>
            <person name="Zwiers L.-H."/>
            <person name="Turgeon B."/>
            <person name="Goodwin S."/>
            <person name="Spatafora J."/>
            <person name="Crous P."/>
            <person name="Grigoriev I."/>
        </authorList>
    </citation>
    <scope>NUCLEOTIDE SEQUENCE</scope>
    <source>
        <strain evidence="10">CBS 109.77</strain>
    </source>
</reference>
<dbReference type="GO" id="GO:0110078">
    <property type="term" value="C:TTT Hsp90 cochaperone complex"/>
    <property type="evidence" value="ECO:0007669"/>
    <property type="project" value="InterPro"/>
</dbReference>
<dbReference type="SUPFAM" id="SSF81301">
    <property type="entry name" value="Nucleotidyltransferase"/>
    <property type="match status" value="2"/>
</dbReference>
<accession>A0A6A6XU52</accession>
<keyword evidence="11" id="KW-1185">Reference proteome</keyword>
<comment type="similarity">
    <text evidence="5">Belongs to the TTI2 family.</text>
</comment>
<dbReference type="SUPFAM" id="SSF81891">
    <property type="entry name" value="Poly A polymerase C-terminal region-like"/>
    <property type="match status" value="1"/>
</dbReference>
<feature type="region of interest" description="Disordered" evidence="7">
    <location>
        <begin position="590"/>
        <end position="611"/>
    </location>
</feature>
<dbReference type="GO" id="GO:0000166">
    <property type="term" value="F:nucleotide binding"/>
    <property type="evidence" value="ECO:0007669"/>
    <property type="project" value="UniProtKB-KW"/>
</dbReference>
<feature type="region of interest" description="Disordered" evidence="7">
    <location>
        <begin position="134"/>
        <end position="166"/>
    </location>
</feature>
<sequence>MSTAKRRRINPPDVPSIRPHGTMASSASNPTTFELTEVESNIRQLLLDVAAWIDETPSSKATDTEIKVPERLTNEKVVLRFTGGWVRDKLLGVGSQDIDVAINKLTGKHFGERILEYLQLPGNAAKHGLDAKRYGKPAEKPKDESNEKSNGKSGGGKTEKKAKDRRAAQGMYTILANPDKSKNLETASIPIMGIDLDLVNLRKEIYNEVSRNPEMTFGTAEEDATRRDATVNAMFYNLNTSQIEDFTGHGFEDMKAKILRTPLDPYKTFKDDPLRILRLIRFSSRLHFTIDPEAEKAMGDTVIQEALKIKISRERVGMELEKMLTGPDPCMALALIDRLGLYGTVFTDPTRELTYTPETEYFATAYTFVQSLVQKTNQDAPVVISETLLRNPEEQYLAWICTTLMPWADAPTVPNSKPLQRPFYAAYLVAREGIKAPNKICDVIAASFKDGEEIRQHVEKCYASSKRKDSVKSEDDAATRDGCGMAIRRWGPTWRSQVLFSLIYELVLGSVSRERIFDSYATFLKQLIEFDVLEAYTFKPLITGGELAKAMNTKPGPWMKDALDIVMAWQLRNPDVTDPTQAIEAVKLERNKNSSPNSNGAGRTTEAKRKGVHEFDDADGQAWKDAKKQPVVELLRWTVSALDSKGVEANWKLLCPPILKMLDDMEIKWKVIGCELLTQLLKITRPKFLLHTGLGPVFETTMKPFFAYLPSLTPEQDSAFLLNATFPAMMELAEVMHNPSVHNAADVSVLEKKRVKLLNEIVNDGILAPLGHAPPSAYPELATTVLSHLPPILSRLGIDSVRHLQSILQELSLILQNPFVLAKPSLVLATTQALRTLIENTWPRIGEHVPVLMGGVCKAWWRCCEEEEKGGKDVEDVKGQLKEIVAMLDAVLGTDEGKKEEWEKEKKKIIEASVWMEELFEGGRDQDLAVV</sequence>
<comment type="similarity">
    <text evidence="1 6">Belongs to the tRNA nucleotidyltransferase/poly(A) polymerase family.</text>
</comment>
<dbReference type="Gene3D" id="3.30.460.10">
    <property type="entry name" value="Beta Polymerase, domain 2"/>
    <property type="match status" value="1"/>
</dbReference>
<feature type="domain" description="Poly A polymerase head" evidence="8">
    <location>
        <begin position="181"/>
        <end position="260"/>
    </location>
</feature>
<protein>
    <submittedName>
        <fullName evidence="10">tRNA nucleotidyltransferase</fullName>
    </submittedName>
</protein>
<dbReference type="Gene3D" id="1.10.3090.10">
    <property type="entry name" value="cca-adding enzyme, domain 2"/>
    <property type="match status" value="1"/>
</dbReference>
<dbReference type="Pfam" id="PF10521">
    <property type="entry name" value="Tti2"/>
    <property type="match status" value="1"/>
</dbReference>
<evidence type="ECO:0000256" key="5">
    <source>
        <dbReference type="ARBA" id="ARBA00034736"/>
    </source>
</evidence>